<gene>
    <name evidence="1" type="ORF">MtrunA17_Chr1g0180461</name>
</gene>
<reference evidence="2" key="1">
    <citation type="journal article" date="2018" name="Nat. Plants">
        <title>Whole-genome landscape of Medicago truncatula symbiotic genes.</title>
        <authorList>
            <person name="Pecrix Y."/>
            <person name="Staton S.E."/>
            <person name="Sallet E."/>
            <person name="Lelandais-Briere C."/>
            <person name="Moreau S."/>
            <person name="Carrere S."/>
            <person name="Blein T."/>
            <person name="Jardinaud M.F."/>
            <person name="Latrasse D."/>
            <person name="Zouine M."/>
            <person name="Zahm M."/>
            <person name="Kreplak J."/>
            <person name="Mayjonade B."/>
            <person name="Satge C."/>
            <person name="Perez M."/>
            <person name="Cauet S."/>
            <person name="Marande W."/>
            <person name="Chantry-Darmon C."/>
            <person name="Lopez-Roques C."/>
            <person name="Bouchez O."/>
            <person name="Berard A."/>
            <person name="Debelle F."/>
            <person name="Munos S."/>
            <person name="Bendahmane A."/>
            <person name="Berges H."/>
            <person name="Niebel A."/>
            <person name="Buitink J."/>
            <person name="Frugier F."/>
            <person name="Benhamed M."/>
            <person name="Crespi M."/>
            <person name="Gouzy J."/>
            <person name="Gamas P."/>
        </authorList>
    </citation>
    <scope>NUCLEOTIDE SEQUENCE [LARGE SCALE GENOMIC DNA]</scope>
    <source>
        <strain evidence="2">cv. Jemalong A17</strain>
    </source>
</reference>
<proteinExistence type="predicted"/>
<accession>A0A396JU45</accession>
<dbReference type="GO" id="GO:0005049">
    <property type="term" value="F:nuclear export signal receptor activity"/>
    <property type="evidence" value="ECO:0007669"/>
    <property type="project" value="InterPro"/>
</dbReference>
<dbReference type="EMBL" id="PSQE01000001">
    <property type="protein sequence ID" value="RHN79725.1"/>
    <property type="molecule type" value="Genomic_DNA"/>
</dbReference>
<dbReference type="PANTHER" id="PTHR11223">
    <property type="entry name" value="EXPORTIN 1/5"/>
    <property type="match status" value="1"/>
</dbReference>
<dbReference type="GO" id="GO:0006611">
    <property type="term" value="P:protein export from nucleus"/>
    <property type="evidence" value="ECO:0007669"/>
    <property type="project" value="InterPro"/>
</dbReference>
<evidence type="ECO:0000313" key="2">
    <source>
        <dbReference type="Proteomes" id="UP000265566"/>
    </source>
</evidence>
<name>A0A396JU45_MEDTR</name>
<evidence type="ECO:0000313" key="1">
    <source>
        <dbReference type="EMBL" id="RHN79725.1"/>
    </source>
</evidence>
<sequence>MKASGDIRTLPTTLFLLVKKNWSSEIRLHAFKMLQVQHLVRLKWEELSPKEHKNFAKLSIDLMYEIADPCEDWTLKSQTLLLILSHLQFRLAELVSMMLRWLSEDITVHNEDLEGL</sequence>
<dbReference type="Proteomes" id="UP000265566">
    <property type="component" value="Chromosome 1"/>
</dbReference>
<comment type="caution">
    <text evidence="1">The sequence shown here is derived from an EMBL/GenBank/DDBJ whole genome shotgun (WGS) entry which is preliminary data.</text>
</comment>
<dbReference type="InterPro" id="IPR011989">
    <property type="entry name" value="ARM-like"/>
</dbReference>
<dbReference type="AlphaFoldDB" id="A0A396JU45"/>
<dbReference type="Gramene" id="rna3557">
    <property type="protein sequence ID" value="RHN79725.1"/>
    <property type="gene ID" value="gene3557"/>
</dbReference>
<dbReference type="InterPro" id="IPR045065">
    <property type="entry name" value="XPO1/5"/>
</dbReference>
<protein>
    <submittedName>
        <fullName evidence="1">Uncharacterized protein</fullName>
    </submittedName>
</protein>
<dbReference type="PANTHER" id="PTHR11223:SF3">
    <property type="entry name" value="EXPORTIN-5"/>
    <property type="match status" value="1"/>
</dbReference>
<dbReference type="Gene3D" id="1.25.10.10">
    <property type="entry name" value="Leucine-rich Repeat Variant"/>
    <property type="match status" value="1"/>
</dbReference>
<organism evidence="1 2">
    <name type="scientific">Medicago truncatula</name>
    <name type="common">Barrel medic</name>
    <name type="synonym">Medicago tribuloides</name>
    <dbReference type="NCBI Taxonomy" id="3880"/>
    <lineage>
        <taxon>Eukaryota</taxon>
        <taxon>Viridiplantae</taxon>
        <taxon>Streptophyta</taxon>
        <taxon>Embryophyta</taxon>
        <taxon>Tracheophyta</taxon>
        <taxon>Spermatophyta</taxon>
        <taxon>Magnoliopsida</taxon>
        <taxon>eudicotyledons</taxon>
        <taxon>Gunneridae</taxon>
        <taxon>Pentapetalae</taxon>
        <taxon>rosids</taxon>
        <taxon>fabids</taxon>
        <taxon>Fabales</taxon>
        <taxon>Fabaceae</taxon>
        <taxon>Papilionoideae</taxon>
        <taxon>50 kb inversion clade</taxon>
        <taxon>NPAAA clade</taxon>
        <taxon>Hologalegina</taxon>
        <taxon>IRL clade</taxon>
        <taxon>Trifolieae</taxon>
        <taxon>Medicago</taxon>
    </lineage>
</organism>